<dbReference type="Pfam" id="PF06778">
    <property type="entry name" value="Chlor_dismutase"/>
    <property type="match status" value="1"/>
</dbReference>
<comment type="caution">
    <text evidence="4">The sequence shown here is derived from an EMBL/GenBank/DDBJ whole genome shotgun (WGS) entry which is preliminary data.</text>
</comment>
<reference evidence="4 5" key="1">
    <citation type="submission" date="2018-06" db="EMBL/GenBank/DDBJ databases">
        <title>Genomic Encyclopedia of Type Strains, Phase IV (KMG-IV): sequencing the most valuable type-strain genomes for metagenomic binning, comparative biology and taxonomic classification.</title>
        <authorList>
            <person name="Goeker M."/>
        </authorList>
    </citation>
    <scope>NUCLEOTIDE SEQUENCE [LARGE SCALE GENOMIC DNA]</scope>
    <source>
        <strain evidence="4 5">DSM 25532</strain>
    </source>
</reference>
<sequence length="197" mass="22254">MPVVNAPGPSTNDRLHTFMGGESGPWKILSCNPVKGESLPAAGRLSVVQGAPPILSSESTWTLRGATSNERYVTREEKNQLVARQVALGRPEAKYAALIPIRKSAAWWAMTQDERRAVLEDRSHHIHTGLKYLPGVARRLHHCRDLAEQEPFDFLTFFDYPETEVTAFEDLVATLRATEEWKYVDREVDVRLVWDDA</sequence>
<dbReference type="Proteomes" id="UP000253426">
    <property type="component" value="Unassembled WGS sequence"/>
</dbReference>
<evidence type="ECO:0000256" key="1">
    <source>
        <dbReference type="ARBA" id="ARBA00022617"/>
    </source>
</evidence>
<dbReference type="GO" id="GO:0020037">
    <property type="term" value="F:heme binding"/>
    <property type="evidence" value="ECO:0007669"/>
    <property type="project" value="InterPro"/>
</dbReference>
<evidence type="ECO:0000313" key="4">
    <source>
        <dbReference type="EMBL" id="RBP45130.1"/>
    </source>
</evidence>
<dbReference type="InterPro" id="IPR011008">
    <property type="entry name" value="Dimeric_a/b-barrel"/>
</dbReference>
<protein>
    <submittedName>
        <fullName evidence="4">Chlorite dismutase</fullName>
    </submittedName>
</protein>
<gene>
    <name evidence="4" type="ORF">DES53_103127</name>
</gene>
<dbReference type="AlphaFoldDB" id="A0A366HNP3"/>
<dbReference type="GO" id="GO:0046872">
    <property type="term" value="F:metal ion binding"/>
    <property type="evidence" value="ECO:0007669"/>
    <property type="project" value="UniProtKB-KW"/>
</dbReference>
<keyword evidence="1" id="KW-0349">Heme</keyword>
<dbReference type="GO" id="GO:0016491">
    <property type="term" value="F:oxidoreductase activity"/>
    <property type="evidence" value="ECO:0007669"/>
    <property type="project" value="InterPro"/>
</dbReference>
<organism evidence="4 5">
    <name type="scientific">Roseimicrobium gellanilyticum</name>
    <dbReference type="NCBI Taxonomy" id="748857"/>
    <lineage>
        <taxon>Bacteria</taxon>
        <taxon>Pseudomonadati</taxon>
        <taxon>Verrucomicrobiota</taxon>
        <taxon>Verrucomicrobiia</taxon>
        <taxon>Verrucomicrobiales</taxon>
        <taxon>Verrucomicrobiaceae</taxon>
        <taxon>Roseimicrobium</taxon>
    </lineage>
</organism>
<keyword evidence="5" id="KW-1185">Reference proteome</keyword>
<name>A0A366HNP3_9BACT</name>
<proteinExistence type="predicted"/>
<keyword evidence="3" id="KW-0408">Iron</keyword>
<evidence type="ECO:0000313" key="5">
    <source>
        <dbReference type="Proteomes" id="UP000253426"/>
    </source>
</evidence>
<keyword evidence="2" id="KW-0479">Metal-binding</keyword>
<dbReference type="SUPFAM" id="SSF54909">
    <property type="entry name" value="Dimeric alpha+beta barrel"/>
    <property type="match status" value="1"/>
</dbReference>
<evidence type="ECO:0000256" key="2">
    <source>
        <dbReference type="ARBA" id="ARBA00022723"/>
    </source>
</evidence>
<dbReference type="EMBL" id="QNRR01000003">
    <property type="protein sequence ID" value="RBP45130.1"/>
    <property type="molecule type" value="Genomic_DNA"/>
</dbReference>
<dbReference type="OrthoDB" id="9782564at2"/>
<dbReference type="InterPro" id="IPR010644">
    <property type="entry name" value="ChdC/CLD"/>
</dbReference>
<dbReference type="Gene3D" id="3.30.70.3420">
    <property type="match status" value="1"/>
</dbReference>
<accession>A0A366HNP3</accession>
<evidence type="ECO:0000256" key="3">
    <source>
        <dbReference type="ARBA" id="ARBA00023004"/>
    </source>
</evidence>